<keyword evidence="2" id="KW-1185">Reference proteome</keyword>
<proteinExistence type="predicted"/>
<sequence length="172" mass="19280">MTNNTSYPDLLIPPFWGNSDILTLTCAETPCRALYAFFPLFREAGKLVVMDALEPGRIVAEIAETEHNRTVLHRFSPESDVLAIAAAAVAPEFQFPCREIGEFLGREIRRGLQLPDTRGELLYLGEHPLMTGEELSSLEREMTFKDRLGITLPRDASRAGVFFFVHNSQPQA</sequence>
<dbReference type="RefSeq" id="WP_022636003.1">
    <property type="nucleotide sequence ID" value="NZ_ASJR01000003.1"/>
</dbReference>
<name>U7D7P6_9BACT</name>
<evidence type="ECO:0000313" key="1">
    <source>
        <dbReference type="EMBL" id="ERP38975.1"/>
    </source>
</evidence>
<dbReference type="STRING" id="1313304.CALK_0466"/>
<organism evidence="1 2">
    <name type="scientific">Chitinivibrio alkaliphilus ACht1</name>
    <dbReference type="NCBI Taxonomy" id="1313304"/>
    <lineage>
        <taxon>Bacteria</taxon>
        <taxon>Pseudomonadati</taxon>
        <taxon>Fibrobacterota</taxon>
        <taxon>Chitinivibrionia</taxon>
        <taxon>Chitinivibrionales</taxon>
        <taxon>Chitinivibrionaceae</taxon>
        <taxon>Chitinivibrio</taxon>
    </lineage>
</organism>
<accession>U7D7P6</accession>
<reference evidence="1 2" key="1">
    <citation type="journal article" date="2013" name="Environ. Microbiol.">
        <title>Genome analysis of Chitinivibrio alkaliphilus gen. nov., sp. nov., a novel extremely haloalkaliphilic anaerobic chitinolytic bacterium from the candidate phylum Termite Group 3.</title>
        <authorList>
            <person name="Sorokin D.Y."/>
            <person name="Gumerov V.M."/>
            <person name="Rakitin A.L."/>
            <person name="Beletsky A.V."/>
            <person name="Damste J.S."/>
            <person name="Muyzer G."/>
            <person name="Mardanov A.V."/>
            <person name="Ravin N.V."/>
        </authorList>
    </citation>
    <scope>NUCLEOTIDE SEQUENCE [LARGE SCALE GENOMIC DNA]</scope>
    <source>
        <strain evidence="1 2">ACht1</strain>
    </source>
</reference>
<dbReference type="EMBL" id="ASJR01000003">
    <property type="protein sequence ID" value="ERP38975.1"/>
    <property type="molecule type" value="Genomic_DNA"/>
</dbReference>
<dbReference type="Proteomes" id="UP000017148">
    <property type="component" value="Unassembled WGS sequence"/>
</dbReference>
<comment type="caution">
    <text evidence="1">The sequence shown here is derived from an EMBL/GenBank/DDBJ whole genome shotgun (WGS) entry which is preliminary data.</text>
</comment>
<evidence type="ECO:0000313" key="2">
    <source>
        <dbReference type="Proteomes" id="UP000017148"/>
    </source>
</evidence>
<gene>
    <name evidence="1" type="ORF">CALK_0466</name>
</gene>
<dbReference type="AlphaFoldDB" id="U7D7P6"/>
<protein>
    <submittedName>
        <fullName evidence="1">Uncharacterized protein</fullName>
    </submittedName>
</protein>